<protein>
    <submittedName>
        <fullName evidence="5">Substrate-binding domain-containing protein</fullName>
    </submittedName>
</protein>
<keyword evidence="2" id="KW-0238">DNA-binding</keyword>
<dbReference type="Pfam" id="PF00356">
    <property type="entry name" value="LacI"/>
    <property type="match status" value="1"/>
</dbReference>
<dbReference type="SMART" id="SM00354">
    <property type="entry name" value="HTH_LACI"/>
    <property type="match status" value="1"/>
</dbReference>
<dbReference type="GeneID" id="91008365"/>
<dbReference type="InterPro" id="IPR010982">
    <property type="entry name" value="Lambda_DNA-bd_dom_sf"/>
</dbReference>
<name>A0ABZ0T6C5_HALED</name>
<dbReference type="Gene3D" id="1.10.260.40">
    <property type="entry name" value="lambda repressor-like DNA-binding domains"/>
    <property type="match status" value="1"/>
</dbReference>
<dbReference type="PROSITE" id="PS50932">
    <property type="entry name" value="HTH_LACI_2"/>
    <property type="match status" value="1"/>
</dbReference>
<dbReference type="PANTHER" id="PTHR30146">
    <property type="entry name" value="LACI-RELATED TRANSCRIPTIONAL REPRESSOR"/>
    <property type="match status" value="1"/>
</dbReference>
<evidence type="ECO:0000313" key="5">
    <source>
        <dbReference type="EMBL" id="WPU47145.1"/>
    </source>
</evidence>
<dbReference type="SUPFAM" id="SSF53822">
    <property type="entry name" value="Periplasmic binding protein-like I"/>
    <property type="match status" value="1"/>
</dbReference>
<dbReference type="PANTHER" id="PTHR30146:SF145">
    <property type="entry name" value="RIBOSE OPERON REPRESSOR"/>
    <property type="match status" value="1"/>
</dbReference>
<dbReference type="InterPro" id="IPR000843">
    <property type="entry name" value="HTH_LacI"/>
</dbReference>
<evidence type="ECO:0000259" key="4">
    <source>
        <dbReference type="PROSITE" id="PS50932"/>
    </source>
</evidence>
<accession>A0ABZ0T6C5</accession>
<dbReference type="Proteomes" id="UP001322512">
    <property type="component" value="Chromosome"/>
</dbReference>
<gene>
    <name evidence="5" type="ORF">SR933_18145</name>
</gene>
<keyword evidence="6" id="KW-1185">Reference proteome</keyword>
<dbReference type="Pfam" id="PF13377">
    <property type="entry name" value="Peripla_BP_3"/>
    <property type="match status" value="1"/>
</dbReference>
<sequence length="368" mass="39900">MKRAAYDGNVPIQYGSAMPATSRPATILEVARDAGVSKTSVSRYYSGERERLSASMQQRIAHAAERLGYQPNPMARGLKGGPSGLVGMLVADIRNPFSVAVMHGVEQACRRQGLSLMVCNTDNDPTLERQNLALLTSYRIEGLIVNAAGRHGEALAELAGGGLPLVLLDRSLEGIDADEVGLDNDRAIDMALDHLTERGYRRVLFVTEPPARASSRQARMARFESGRSSRGLEGEVLSLELDDAASLDRRLSAFLEAATQQPTAILCGNGQVTLAVTRTLQARRVPLGEIGLMGIDELDWCQLVTPGITTLAQPTDAIGQAAVDRLRARQAERTTPEPRHERFTPTLIIRDSTCRPGVDAPHFDETRP</sequence>
<organism evidence="5 6">
    <name type="scientific">Halomonas elongata (strain ATCC 33173 / DSM 2581 / NBRC 15536 / NCIMB 2198 / 1H9)</name>
    <dbReference type="NCBI Taxonomy" id="768066"/>
    <lineage>
        <taxon>Bacteria</taxon>
        <taxon>Pseudomonadati</taxon>
        <taxon>Pseudomonadota</taxon>
        <taxon>Gammaproteobacteria</taxon>
        <taxon>Oceanospirillales</taxon>
        <taxon>Halomonadaceae</taxon>
        <taxon>Halomonas</taxon>
    </lineage>
</organism>
<keyword evidence="1" id="KW-0805">Transcription regulation</keyword>
<evidence type="ECO:0000256" key="2">
    <source>
        <dbReference type="ARBA" id="ARBA00023125"/>
    </source>
</evidence>
<dbReference type="InterPro" id="IPR046335">
    <property type="entry name" value="LacI/GalR-like_sensor"/>
</dbReference>
<evidence type="ECO:0000256" key="3">
    <source>
        <dbReference type="ARBA" id="ARBA00023163"/>
    </source>
</evidence>
<proteinExistence type="predicted"/>
<dbReference type="RefSeq" id="WP_013330930.1">
    <property type="nucleotide sequence ID" value="NC_014532.2"/>
</dbReference>
<dbReference type="EMBL" id="CP139472">
    <property type="protein sequence ID" value="WPU47145.1"/>
    <property type="molecule type" value="Genomic_DNA"/>
</dbReference>
<keyword evidence="3" id="KW-0804">Transcription</keyword>
<dbReference type="CDD" id="cd01392">
    <property type="entry name" value="HTH_LacI"/>
    <property type="match status" value="1"/>
</dbReference>
<dbReference type="InterPro" id="IPR028082">
    <property type="entry name" value="Peripla_BP_I"/>
</dbReference>
<feature type="domain" description="HTH lacI-type" evidence="4">
    <location>
        <begin position="25"/>
        <end position="80"/>
    </location>
</feature>
<dbReference type="CDD" id="cd06283">
    <property type="entry name" value="PBP1_RegR_EndR_KdgR-like"/>
    <property type="match status" value="1"/>
</dbReference>
<reference evidence="5 6" key="1">
    <citation type="submission" date="2023-11" db="EMBL/GenBank/DDBJ databases">
        <title>MicrobeMod: A computational toolkit for identifying prokaryotic methylation and restriction-modification with nanopore sequencing.</title>
        <authorList>
            <person name="Crits-Christoph A."/>
            <person name="Kang S.C."/>
            <person name="Lee H."/>
            <person name="Ostrov N."/>
        </authorList>
    </citation>
    <scope>NUCLEOTIDE SEQUENCE [LARGE SCALE GENOMIC DNA]</scope>
    <source>
        <strain evidence="5 6">ATCC 33173</strain>
    </source>
</reference>
<dbReference type="SUPFAM" id="SSF47413">
    <property type="entry name" value="lambda repressor-like DNA-binding domains"/>
    <property type="match status" value="1"/>
</dbReference>
<evidence type="ECO:0000313" key="6">
    <source>
        <dbReference type="Proteomes" id="UP001322512"/>
    </source>
</evidence>
<evidence type="ECO:0000256" key="1">
    <source>
        <dbReference type="ARBA" id="ARBA00023015"/>
    </source>
</evidence>
<dbReference type="Gene3D" id="3.40.50.2300">
    <property type="match status" value="2"/>
</dbReference>